<protein>
    <submittedName>
        <fullName evidence="2">Uncharacterized protein</fullName>
    </submittedName>
</protein>
<evidence type="ECO:0000313" key="2">
    <source>
        <dbReference type="WBParaSite" id="jg3238"/>
    </source>
</evidence>
<proteinExistence type="predicted"/>
<sequence length="197" mass="22911">MSVQTPFHLTNSYVHIGSASLSRRIMDPWHREIYKAKFENEYTDEKFMNGAKQAVMLSSLLIREKKFHELAPIMTETAVDYIREKANRISDDLLLEKLSFREENIVKAYILSSAFSSSKFFAMPRDALWTFYCTVVMVIDKKNLDQQRSMRQLLKSPNSLICNMTLARIVMPLGRWMITSINYADAEHVNNQELSLT</sequence>
<dbReference type="Proteomes" id="UP000887574">
    <property type="component" value="Unplaced"/>
</dbReference>
<keyword evidence="1" id="KW-1185">Reference proteome</keyword>
<dbReference type="WBParaSite" id="jg3238">
    <property type="protein sequence ID" value="jg3238"/>
    <property type="gene ID" value="jg3238"/>
</dbReference>
<organism evidence="1 2">
    <name type="scientific">Ditylenchus dipsaci</name>
    <dbReference type="NCBI Taxonomy" id="166011"/>
    <lineage>
        <taxon>Eukaryota</taxon>
        <taxon>Metazoa</taxon>
        <taxon>Ecdysozoa</taxon>
        <taxon>Nematoda</taxon>
        <taxon>Chromadorea</taxon>
        <taxon>Rhabditida</taxon>
        <taxon>Tylenchina</taxon>
        <taxon>Tylenchomorpha</taxon>
        <taxon>Sphaerularioidea</taxon>
        <taxon>Anguinidae</taxon>
        <taxon>Anguininae</taxon>
        <taxon>Ditylenchus</taxon>
    </lineage>
</organism>
<dbReference type="AlphaFoldDB" id="A0A915EAH0"/>
<evidence type="ECO:0000313" key="1">
    <source>
        <dbReference type="Proteomes" id="UP000887574"/>
    </source>
</evidence>
<accession>A0A915EAH0</accession>
<reference evidence="2" key="1">
    <citation type="submission" date="2022-11" db="UniProtKB">
        <authorList>
            <consortium name="WormBaseParasite"/>
        </authorList>
    </citation>
    <scope>IDENTIFICATION</scope>
</reference>
<name>A0A915EAH0_9BILA</name>